<sequence>NKSIDERLVPQGEYIDALNVRLGSTEGTEVGAVENSKGNTEVVSLNFKGSPLSSEAKCIGAYEDGANETIYWFVNDKANSLSSTGKVDLVVSFNTRTFVLFYHLISTSVLNFDSDFLMNGIDLIGDLLFFTDNLNAPRKINVKRTYLQPNSFTTVDQLTEQDIGVILAPPLNSPKILE</sequence>
<name>X0ZIG9_9ZZZZ</name>
<organism evidence="1">
    <name type="scientific">marine sediment metagenome</name>
    <dbReference type="NCBI Taxonomy" id="412755"/>
    <lineage>
        <taxon>unclassified sequences</taxon>
        <taxon>metagenomes</taxon>
        <taxon>ecological metagenomes</taxon>
    </lineage>
</organism>
<dbReference type="EMBL" id="BART01007437">
    <property type="protein sequence ID" value="GAG57912.1"/>
    <property type="molecule type" value="Genomic_DNA"/>
</dbReference>
<dbReference type="AlphaFoldDB" id="X0ZIG9"/>
<proteinExistence type="predicted"/>
<comment type="caution">
    <text evidence="1">The sequence shown here is derived from an EMBL/GenBank/DDBJ whole genome shotgun (WGS) entry which is preliminary data.</text>
</comment>
<evidence type="ECO:0000313" key="1">
    <source>
        <dbReference type="EMBL" id="GAG57912.1"/>
    </source>
</evidence>
<protein>
    <submittedName>
        <fullName evidence="1">Uncharacterized protein</fullName>
    </submittedName>
</protein>
<feature type="non-terminal residue" evidence="1">
    <location>
        <position position="1"/>
    </location>
</feature>
<accession>X0ZIG9</accession>
<reference evidence="1" key="1">
    <citation type="journal article" date="2014" name="Front. Microbiol.">
        <title>High frequency of phylogenetically diverse reductive dehalogenase-homologous genes in deep subseafloor sedimentary metagenomes.</title>
        <authorList>
            <person name="Kawai M."/>
            <person name="Futagami T."/>
            <person name="Toyoda A."/>
            <person name="Takaki Y."/>
            <person name="Nishi S."/>
            <person name="Hori S."/>
            <person name="Arai W."/>
            <person name="Tsubouchi T."/>
            <person name="Morono Y."/>
            <person name="Uchiyama I."/>
            <person name="Ito T."/>
            <person name="Fujiyama A."/>
            <person name="Inagaki F."/>
            <person name="Takami H."/>
        </authorList>
    </citation>
    <scope>NUCLEOTIDE SEQUENCE</scope>
    <source>
        <strain evidence="1">Expedition CK06-06</strain>
    </source>
</reference>
<gene>
    <name evidence="1" type="ORF">S01H4_16931</name>
</gene>